<reference evidence="2 3" key="1">
    <citation type="submission" date="2023-05" db="EMBL/GenBank/DDBJ databases">
        <title>A 100% complete, gapless, phased diploid assembly of the Scenedesmus obliquus UTEX 3031 genome.</title>
        <authorList>
            <person name="Biondi T.C."/>
            <person name="Hanschen E.R."/>
            <person name="Kwon T."/>
            <person name="Eng W."/>
            <person name="Kruse C.P.S."/>
            <person name="Koehler S.I."/>
            <person name="Kunde Y."/>
            <person name="Gleasner C.D."/>
            <person name="You Mak K.T."/>
            <person name="Polle J."/>
            <person name="Hovde B.T."/>
            <person name="Starkenburg S.R."/>
        </authorList>
    </citation>
    <scope>NUCLEOTIDE SEQUENCE [LARGE SCALE GENOMIC DNA]</scope>
    <source>
        <strain evidence="2 3">DOE0152z</strain>
    </source>
</reference>
<organism evidence="2 3">
    <name type="scientific">Tetradesmus obliquus</name>
    <name type="common">Green alga</name>
    <name type="synonym">Acutodesmus obliquus</name>
    <dbReference type="NCBI Taxonomy" id="3088"/>
    <lineage>
        <taxon>Eukaryota</taxon>
        <taxon>Viridiplantae</taxon>
        <taxon>Chlorophyta</taxon>
        <taxon>core chlorophytes</taxon>
        <taxon>Chlorophyceae</taxon>
        <taxon>CS clade</taxon>
        <taxon>Sphaeropleales</taxon>
        <taxon>Scenedesmaceae</taxon>
        <taxon>Tetradesmus</taxon>
    </lineage>
</organism>
<gene>
    <name evidence="2" type="ORF">OEZ85_009559</name>
</gene>
<keyword evidence="3" id="KW-1185">Reference proteome</keyword>
<dbReference type="Proteomes" id="UP001244341">
    <property type="component" value="Chromosome 9b"/>
</dbReference>
<evidence type="ECO:0000313" key="2">
    <source>
        <dbReference type="EMBL" id="WIA18078.1"/>
    </source>
</evidence>
<feature type="compositionally biased region" description="Basic residues" evidence="1">
    <location>
        <begin position="16"/>
        <end position="27"/>
    </location>
</feature>
<dbReference type="EMBL" id="CP126216">
    <property type="protein sequence ID" value="WIA18078.1"/>
    <property type="molecule type" value="Genomic_DNA"/>
</dbReference>
<evidence type="ECO:0000313" key="3">
    <source>
        <dbReference type="Proteomes" id="UP001244341"/>
    </source>
</evidence>
<feature type="region of interest" description="Disordered" evidence="1">
    <location>
        <begin position="1"/>
        <end position="28"/>
    </location>
</feature>
<proteinExistence type="predicted"/>
<evidence type="ECO:0000256" key="1">
    <source>
        <dbReference type="SAM" id="MobiDB-lite"/>
    </source>
</evidence>
<accession>A0ABY8UEI4</accession>
<name>A0ABY8UEI4_TETOB</name>
<protein>
    <submittedName>
        <fullName evidence="2">Uncharacterized protein</fullName>
    </submittedName>
</protein>
<sequence>MISIHGFDGQANQAPTKRRMGPQRRRSLLSESLRCSSFHSSSSRCSLDSASSLESCLDEADFSSEECDSQQDARCSSFGTAPMLINYSKAAKARIEKAEAQGRAREEQMELLQAVRAYMAQARQQAAAKALATQQV</sequence>